<proteinExistence type="inferred from homology"/>
<dbReference type="PRINTS" id="PR00367">
    <property type="entry name" value="ETHRSPELEMNT"/>
</dbReference>
<evidence type="ECO:0000256" key="8">
    <source>
        <dbReference type="SAM" id="MobiDB-lite"/>
    </source>
</evidence>
<dbReference type="SMART" id="SM00380">
    <property type="entry name" value="AP2"/>
    <property type="match status" value="1"/>
</dbReference>
<dbReference type="SUPFAM" id="SSF54171">
    <property type="entry name" value="DNA-binding domain"/>
    <property type="match status" value="1"/>
</dbReference>
<evidence type="ECO:0000313" key="11">
    <source>
        <dbReference type="Proteomes" id="UP001154282"/>
    </source>
</evidence>
<keyword evidence="11" id="KW-1185">Reference proteome</keyword>
<dbReference type="InterPro" id="IPR044808">
    <property type="entry name" value="ERF_plant"/>
</dbReference>
<evidence type="ECO:0000256" key="2">
    <source>
        <dbReference type="ARBA" id="ARBA00023015"/>
    </source>
</evidence>
<evidence type="ECO:0000256" key="4">
    <source>
        <dbReference type="ARBA" id="ARBA00023163"/>
    </source>
</evidence>
<evidence type="ECO:0000256" key="3">
    <source>
        <dbReference type="ARBA" id="ARBA00023125"/>
    </source>
</evidence>
<evidence type="ECO:0000256" key="5">
    <source>
        <dbReference type="ARBA" id="ARBA00023242"/>
    </source>
</evidence>
<reference evidence="10" key="1">
    <citation type="submission" date="2022-08" db="EMBL/GenBank/DDBJ databases">
        <authorList>
            <person name="Gutierrez-Valencia J."/>
        </authorList>
    </citation>
    <scope>NUCLEOTIDE SEQUENCE</scope>
</reference>
<dbReference type="FunFam" id="3.30.730.10:FF:000001">
    <property type="entry name" value="Ethylene-responsive transcription factor 2"/>
    <property type="match status" value="1"/>
</dbReference>
<dbReference type="Pfam" id="PF00847">
    <property type="entry name" value="AP2"/>
    <property type="match status" value="1"/>
</dbReference>
<protein>
    <recommendedName>
        <fullName evidence="9">AP2/ERF domain-containing protein</fullName>
    </recommendedName>
</protein>
<dbReference type="GO" id="GO:0005634">
    <property type="term" value="C:nucleus"/>
    <property type="evidence" value="ECO:0007669"/>
    <property type="project" value="UniProtKB-SubCell"/>
</dbReference>
<dbReference type="Proteomes" id="UP001154282">
    <property type="component" value="Unassembled WGS sequence"/>
</dbReference>
<dbReference type="InterPro" id="IPR016177">
    <property type="entry name" value="DNA-bd_dom_sf"/>
</dbReference>
<dbReference type="InterPro" id="IPR036955">
    <property type="entry name" value="AP2/ERF_dom_sf"/>
</dbReference>
<comment type="similarity">
    <text evidence="6">Belongs to the AP2/ERF transcription factor family. ERF subfamily.</text>
</comment>
<dbReference type="EMBL" id="CAMGYJ010000002">
    <property type="protein sequence ID" value="CAI0386119.1"/>
    <property type="molecule type" value="Genomic_DNA"/>
</dbReference>
<evidence type="ECO:0000256" key="7">
    <source>
        <dbReference type="SAM" id="Coils"/>
    </source>
</evidence>
<evidence type="ECO:0000256" key="1">
    <source>
        <dbReference type="ARBA" id="ARBA00004123"/>
    </source>
</evidence>
<keyword evidence="5" id="KW-0539">Nucleus</keyword>
<name>A0AAV0HMC0_9ROSI</name>
<evidence type="ECO:0000256" key="6">
    <source>
        <dbReference type="ARBA" id="ARBA00024343"/>
    </source>
</evidence>
<organism evidence="10 11">
    <name type="scientific">Linum tenue</name>
    <dbReference type="NCBI Taxonomy" id="586396"/>
    <lineage>
        <taxon>Eukaryota</taxon>
        <taxon>Viridiplantae</taxon>
        <taxon>Streptophyta</taxon>
        <taxon>Embryophyta</taxon>
        <taxon>Tracheophyta</taxon>
        <taxon>Spermatophyta</taxon>
        <taxon>Magnoliopsida</taxon>
        <taxon>eudicotyledons</taxon>
        <taxon>Gunneridae</taxon>
        <taxon>Pentapetalae</taxon>
        <taxon>rosids</taxon>
        <taxon>fabids</taxon>
        <taxon>Malpighiales</taxon>
        <taxon>Linaceae</taxon>
        <taxon>Linum</taxon>
    </lineage>
</organism>
<dbReference type="CDD" id="cd00018">
    <property type="entry name" value="AP2"/>
    <property type="match status" value="1"/>
</dbReference>
<keyword evidence="4" id="KW-0804">Transcription</keyword>
<dbReference type="GO" id="GO:0003700">
    <property type="term" value="F:DNA-binding transcription factor activity"/>
    <property type="evidence" value="ECO:0007669"/>
    <property type="project" value="InterPro"/>
</dbReference>
<evidence type="ECO:0000259" key="9">
    <source>
        <dbReference type="PROSITE" id="PS51032"/>
    </source>
</evidence>
<keyword evidence="2" id="KW-0805">Transcription regulation</keyword>
<keyword evidence="7" id="KW-0175">Coiled coil</keyword>
<evidence type="ECO:0000313" key="10">
    <source>
        <dbReference type="EMBL" id="CAI0386119.1"/>
    </source>
</evidence>
<dbReference type="PANTHER" id="PTHR31190">
    <property type="entry name" value="DNA-BINDING DOMAIN"/>
    <property type="match status" value="1"/>
</dbReference>
<feature type="coiled-coil region" evidence="7">
    <location>
        <begin position="148"/>
        <end position="175"/>
    </location>
</feature>
<sequence length="201" mass="21681">MTINHRSSYFPPNVSPSSSADLMSSVPHAPALFATPSPAAEEASSPSSSSSSSSKKSAYRGVRTRPWGKYAAEIRDSTRRGARVWLGTFDTPEAAALAYDQAALSLQGAKAVLNFPADDVSRSLREIGFDAEHSSPAQALKKSHYIRRKALRRQNKRVKAKAKEEEEEVVEFEDLGAAFLEQLLCESSCSTGATSGESRIG</sequence>
<dbReference type="PROSITE" id="PS51032">
    <property type="entry name" value="AP2_ERF"/>
    <property type="match status" value="1"/>
</dbReference>
<feature type="domain" description="AP2/ERF" evidence="9">
    <location>
        <begin position="58"/>
        <end position="116"/>
    </location>
</feature>
<dbReference type="PANTHER" id="PTHR31190:SF472">
    <property type="entry name" value="ETHYLENE-RESPONSIVE TRANSCRIPTION FACTOR 1B-LIKE"/>
    <property type="match status" value="1"/>
</dbReference>
<dbReference type="GO" id="GO:0009873">
    <property type="term" value="P:ethylene-activated signaling pathway"/>
    <property type="evidence" value="ECO:0007669"/>
    <property type="project" value="InterPro"/>
</dbReference>
<gene>
    <name evidence="10" type="ORF">LITE_LOCUS5016</name>
</gene>
<keyword evidence="3" id="KW-0238">DNA-binding</keyword>
<dbReference type="GO" id="GO:0003677">
    <property type="term" value="F:DNA binding"/>
    <property type="evidence" value="ECO:0007669"/>
    <property type="project" value="UniProtKB-KW"/>
</dbReference>
<accession>A0AAV0HMC0</accession>
<feature type="region of interest" description="Disordered" evidence="8">
    <location>
        <begin position="1"/>
        <end position="63"/>
    </location>
</feature>
<comment type="subcellular location">
    <subcellularLocation>
        <location evidence="1">Nucleus</location>
    </subcellularLocation>
</comment>
<dbReference type="AlphaFoldDB" id="A0AAV0HMC0"/>
<dbReference type="InterPro" id="IPR001471">
    <property type="entry name" value="AP2/ERF_dom"/>
</dbReference>
<feature type="compositionally biased region" description="Low complexity" evidence="8">
    <location>
        <begin position="37"/>
        <end position="56"/>
    </location>
</feature>
<comment type="caution">
    <text evidence="10">The sequence shown here is derived from an EMBL/GenBank/DDBJ whole genome shotgun (WGS) entry which is preliminary data.</text>
</comment>
<dbReference type="Gene3D" id="3.30.730.10">
    <property type="entry name" value="AP2/ERF domain"/>
    <property type="match status" value="1"/>
</dbReference>